<dbReference type="Pfam" id="PF02366">
    <property type="entry name" value="PMT"/>
    <property type="match status" value="1"/>
</dbReference>
<evidence type="ECO:0000256" key="5">
    <source>
        <dbReference type="ARBA" id="ARBA00022679"/>
    </source>
</evidence>
<feature type="transmembrane region" description="Helical" evidence="10">
    <location>
        <begin position="473"/>
        <end position="492"/>
    </location>
</feature>
<gene>
    <name evidence="14" type="ORF">VVD49_15485</name>
</gene>
<dbReference type="Proteomes" id="UP001331561">
    <property type="component" value="Unassembled WGS sequence"/>
</dbReference>
<keyword evidence="15" id="KW-1185">Reference proteome</keyword>
<feature type="transmembrane region" description="Helical" evidence="10">
    <location>
        <begin position="232"/>
        <end position="251"/>
    </location>
</feature>
<evidence type="ECO:0000256" key="6">
    <source>
        <dbReference type="ARBA" id="ARBA00022692"/>
    </source>
</evidence>
<keyword evidence="10" id="KW-1003">Cell membrane</keyword>
<evidence type="ECO:0000256" key="11">
    <source>
        <dbReference type="SAM" id="MobiDB-lite"/>
    </source>
</evidence>
<feature type="compositionally biased region" description="Polar residues" evidence="11">
    <location>
        <begin position="1"/>
        <end position="24"/>
    </location>
</feature>
<dbReference type="InterPro" id="IPR027005">
    <property type="entry name" value="PMT-like"/>
</dbReference>
<dbReference type="InterPro" id="IPR032421">
    <property type="entry name" value="PMT_4TMC"/>
</dbReference>
<feature type="transmembrane region" description="Helical" evidence="10">
    <location>
        <begin position="504"/>
        <end position="525"/>
    </location>
</feature>
<name>A0ABU6K6S0_9RHOO</name>
<keyword evidence="8 10" id="KW-0472">Membrane</keyword>
<evidence type="ECO:0000256" key="10">
    <source>
        <dbReference type="RuleBase" id="RU367007"/>
    </source>
</evidence>
<feature type="transmembrane region" description="Helical" evidence="10">
    <location>
        <begin position="157"/>
        <end position="175"/>
    </location>
</feature>
<keyword evidence="4 10" id="KW-0328">Glycosyltransferase</keyword>
<evidence type="ECO:0000256" key="7">
    <source>
        <dbReference type="ARBA" id="ARBA00022989"/>
    </source>
</evidence>
<evidence type="ECO:0000256" key="4">
    <source>
        <dbReference type="ARBA" id="ARBA00022676"/>
    </source>
</evidence>
<keyword evidence="7 10" id="KW-1133">Transmembrane helix</keyword>
<feature type="domain" description="ArnT-like N-terminal" evidence="12">
    <location>
        <begin position="50"/>
        <end position="304"/>
    </location>
</feature>
<dbReference type="RefSeq" id="WP_327600108.1">
    <property type="nucleotide sequence ID" value="NZ_JAYXHS010000003.1"/>
</dbReference>
<feature type="transmembrane region" description="Helical" evidence="10">
    <location>
        <begin position="181"/>
        <end position="198"/>
    </location>
</feature>
<evidence type="ECO:0000313" key="15">
    <source>
        <dbReference type="Proteomes" id="UP001331561"/>
    </source>
</evidence>
<feature type="transmembrane region" description="Helical" evidence="10">
    <location>
        <begin position="284"/>
        <end position="303"/>
    </location>
</feature>
<dbReference type="Pfam" id="PF16192">
    <property type="entry name" value="PMT_4TMC"/>
    <property type="match status" value="1"/>
</dbReference>
<evidence type="ECO:0000256" key="8">
    <source>
        <dbReference type="ARBA" id="ARBA00023136"/>
    </source>
</evidence>
<comment type="subcellular location">
    <subcellularLocation>
        <location evidence="10">Cell membrane</location>
    </subcellularLocation>
    <subcellularLocation>
        <location evidence="1">Endomembrane system</location>
        <topology evidence="1">Multi-pass membrane protein</topology>
    </subcellularLocation>
</comment>
<accession>A0ABU6K6S0</accession>
<keyword evidence="5 10" id="KW-0808">Transferase</keyword>
<protein>
    <recommendedName>
        <fullName evidence="9 10">Polyprenol-phosphate-mannose--protein mannosyltransferase</fullName>
        <ecNumber evidence="10">2.4.1.-</ecNumber>
    </recommendedName>
</protein>
<feature type="transmembrane region" description="Helical" evidence="10">
    <location>
        <begin position="44"/>
        <end position="63"/>
    </location>
</feature>
<dbReference type="EMBL" id="JAYXHS010000003">
    <property type="protein sequence ID" value="MEC5387131.1"/>
    <property type="molecule type" value="Genomic_DNA"/>
</dbReference>
<dbReference type="EC" id="2.4.1.-" evidence="10"/>
<feature type="transmembrane region" description="Helical" evidence="10">
    <location>
        <begin position="448"/>
        <end position="467"/>
    </location>
</feature>
<feature type="domain" description="Protein O-mannosyl-transferase C-terminal four TM" evidence="13">
    <location>
        <begin position="315"/>
        <end position="543"/>
    </location>
</feature>
<evidence type="ECO:0000313" key="14">
    <source>
        <dbReference type="EMBL" id="MEC5387131.1"/>
    </source>
</evidence>
<feature type="transmembrane region" description="Helical" evidence="10">
    <location>
        <begin position="391"/>
        <end position="418"/>
    </location>
</feature>
<sequence length="544" mass="60817">MSDTLSVSPRENGPETSLENPATLSASASGRAPSARRASSWRTGWLLLSAITVFSLLIHFWGLSRFNGLVFDEVFFPKYAQNHIENAPYFDGHPPLGKMLIAVGMRASVLTGQLGVDANNEIGTPYPAWAYRWIDALAGALLPLVFAGIVWQLCRRWRPTLLAALLVSLDGLFLVEARYGLINIFLMFFGLLGHYLFLCALNTGRPVRHYVLILLAGTSLGAAIAVKWSGVAFLAVPWGLWLLAWLQKLWFGWIRQRRHAHTHSQSAHHHAEVETHPLQKSTRLGIWTMLLALLVVPLVVYVLQWQPYLRVNNTNFMDIHRQMLAFHEGVKDGPSEHPYCSRWSTWPVMERPVSYLFTARSPQDLNPTAPPPPDAPQGITHVVHAMGNPALWWFAVPAVLAATALALRGGFLASIGLAQSLPHRRRGRLRFSLPALPRKRSPLSATSWTAIYLSAGYVVSLLPWIGITRCSFIYHYMPSVAFGFVACAFGIDRLMADASRGARAAGLCVLLLIVAAFFYWLPLFLGLEISMDDWYARMWFKSWI</sequence>
<keyword evidence="6 10" id="KW-0812">Transmembrane</keyword>
<comment type="caution">
    <text evidence="14">The sequence shown here is derived from an EMBL/GenBank/DDBJ whole genome shotgun (WGS) entry which is preliminary data.</text>
</comment>
<dbReference type="InterPro" id="IPR003342">
    <property type="entry name" value="ArnT-like_N"/>
</dbReference>
<evidence type="ECO:0000256" key="1">
    <source>
        <dbReference type="ARBA" id="ARBA00004127"/>
    </source>
</evidence>
<dbReference type="PANTHER" id="PTHR10050:SF46">
    <property type="entry name" value="PROTEIN O-MANNOSYL-TRANSFERASE 2"/>
    <property type="match status" value="1"/>
</dbReference>
<proteinExistence type="inferred from homology"/>
<evidence type="ECO:0000256" key="2">
    <source>
        <dbReference type="ARBA" id="ARBA00004922"/>
    </source>
</evidence>
<reference evidence="14 15" key="1">
    <citation type="submission" date="2024-01" db="EMBL/GenBank/DDBJ databases">
        <title>Uliginosibacterium soil sp. nov.</title>
        <authorList>
            <person name="Lv Y."/>
        </authorList>
    </citation>
    <scope>NUCLEOTIDE SEQUENCE [LARGE SCALE GENOMIC DNA]</scope>
    <source>
        <strain evidence="14 15">H3</strain>
    </source>
</reference>
<evidence type="ECO:0000259" key="12">
    <source>
        <dbReference type="Pfam" id="PF02366"/>
    </source>
</evidence>
<comment type="similarity">
    <text evidence="3 10">Belongs to the glycosyltransferase 39 family.</text>
</comment>
<organism evidence="14 15">
    <name type="scientific">Uliginosibacterium silvisoli</name>
    <dbReference type="NCBI Taxonomy" id="3114758"/>
    <lineage>
        <taxon>Bacteria</taxon>
        <taxon>Pseudomonadati</taxon>
        <taxon>Pseudomonadota</taxon>
        <taxon>Betaproteobacteria</taxon>
        <taxon>Rhodocyclales</taxon>
        <taxon>Zoogloeaceae</taxon>
        <taxon>Uliginosibacterium</taxon>
    </lineage>
</organism>
<feature type="transmembrane region" description="Helical" evidence="10">
    <location>
        <begin position="130"/>
        <end position="150"/>
    </location>
</feature>
<evidence type="ECO:0000256" key="3">
    <source>
        <dbReference type="ARBA" id="ARBA00007222"/>
    </source>
</evidence>
<feature type="transmembrane region" description="Helical" evidence="10">
    <location>
        <begin position="210"/>
        <end position="226"/>
    </location>
</feature>
<evidence type="ECO:0000259" key="13">
    <source>
        <dbReference type="Pfam" id="PF16192"/>
    </source>
</evidence>
<feature type="region of interest" description="Disordered" evidence="11">
    <location>
        <begin position="1"/>
        <end position="31"/>
    </location>
</feature>
<comment type="function">
    <text evidence="10">Protein O-mannosyltransferase that catalyzes the transfer of a single mannose residue from a polyprenol phospho-mannosyl lipidic donor to the hydroxyl group of selected serine and threonine residues in acceptor proteins.</text>
</comment>
<dbReference type="PANTHER" id="PTHR10050">
    <property type="entry name" value="DOLICHYL-PHOSPHATE-MANNOSE--PROTEIN MANNOSYLTRANSFERASE"/>
    <property type="match status" value="1"/>
</dbReference>
<comment type="pathway">
    <text evidence="2 10">Protein modification; protein glycosylation.</text>
</comment>
<evidence type="ECO:0000256" key="9">
    <source>
        <dbReference type="ARBA" id="ARBA00093617"/>
    </source>
</evidence>